<dbReference type="EMBL" id="MAAX01000182">
    <property type="protein sequence ID" value="OUS11205.1"/>
    <property type="molecule type" value="Genomic_DNA"/>
</dbReference>
<keyword evidence="2" id="KW-0812">Transmembrane</keyword>
<dbReference type="AlphaFoldDB" id="A0A1Z8ALI7"/>
<evidence type="ECO:0000313" key="3">
    <source>
        <dbReference type="EMBL" id="OUS11205.1"/>
    </source>
</evidence>
<keyword evidence="2" id="KW-1133">Transmembrane helix</keyword>
<feature type="region of interest" description="Disordered" evidence="1">
    <location>
        <begin position="46"/>
        <end position="79"/>
    </location>
</feature>
<accession>A0A1Z8ALI7</accession>
<keyword evidence="2" id="KW-0472">Membrane</keyword>
<reference evidence="4" key="1">
    <citation type="journal article" date="2017" name="Proc. Natl. Acad. Sci. U.S.A.">
        <title>Simulation of Deepwater Horizon oil plume reveals substrate specialization within a complex community of hydrocarbon-degraders.</title>
        <authorList>
            <person name="Hu P."/>
            <person name="Dubinsky E.A."/>
            <person name="Probst A.J."/>
            <person name="Wang J."/>
            <person name="Sieber C.M.K."/>
            <person name="Tom L.M."/>
            <person name="Gardinali P."/>
            <person name="Banfield J.F."/>
            <person name="Atlas R.M."/>
            <person name="Andersen G.L."/>
        </authorList>
    </citation>
    <scope>NUCLEOTIDE SEQUENCE [LARGE SCALE GENOMIC DNA]</scope>
</reference>
<protein>
    <recommendedName>
        <fullName evidence="5">DUF4834 domain-containing protein</fullName>
    </recommendedName>
</protein>
<evidence type="ECO:0008006" key="5">
    <source>
        <dbReference type="Google" id="ProtNLM"/>
    </source>
</evidence>
<evidence type="ECO:0000256" key="1">
    <source>
        <dbReference type="SAM" id="MobiDB-lite"/>
    </source>
</evidence>
<proteinExistence type="predicted"/>
<gene>
    <name evidence="3" type="ORF">A9Q93_11750</name>
</gene>
<evidence type="ECO:0000313" key="4">
    <source>
        <dbReference type="Proteomes" id="UP000196102"/>
    </source>
</evidence>
<dbReference type="RefSeq" id="WP_303687636.1">
    <property type="nucleotide sequence ID" value="NZ_CAJXYO010000055.1"/>
</dbReference>
<dbReference type="InterPro" id="IPR032272">
    <property type="entry name" value="DUF4834"/>
</dbReference>
<dbReference type="Proteomes" id="UP000196102">
    <property type="component" value="Unassembled WGS sequence"/>
</dbReference>
<sequence>MKFLQTLLIILVIIVSIRLIWKYFGKMILKWLGMKAMQRVQKSFEKRAGFQPGQNPFQNTTTNTSRKSPKSAPLKSNEKKKVGEYIDFEEID</sequence>
<name>A0A1Z8ALI7_9FLAO</name>
<feature type="transmembrane region" description="Helical" evidence="2">
    <location>
        <begin position="6"/>
        <end position="24"/>
    </location>
</feature>
<comment type="caution">
    <text evidence="3">The sequence shown here is derived from an EMBL/GenBank/DDBJ whole genome shotgun (WGS) entry which is preliminary data.</text>
</comment>
<organism evidence="3 4">
    <name type="scientific">Nonlabens dokdonensis</name>
    <dbReference type="NCBI Taxonomy" id="328515"/>
    <lineage>
        <taxon>Bacteria</taxon>
        <taxon>Pseudomonadati</taxon>
        <taxon>Bacteroidota</taxon>
        <taxon>Flavobacteriia</taxon>
        <taxon>Flavobacteriales</taxon>
        <taxon>Flavobacteriaceae</taxon>
        <taxon>Nonlabens</taxon>
    </lineage>
</organism>
<feature type="compositionally biased region" description="Polar residues" evidence="1">
    <location>
        <begin position="52"/>
        <end position="66"/>
    </location>
</feature>
<evidence type="ECO:0000256" key="2">
    <source>
        <dbReference type="SAM" id="Phobius"/>
    </source>
</evidence>
<dbReference type="Pfam" id="PF16118">
    <property type="entry name" value="DUF4834"/>
    <property type="match status" value="1"/>
</dbReference>